<proteinExistence type="predicted"/>
<keyword evidence="1" id="KW-0732">Signal</keyword>
<evidence type="ECO:0000256" key="1">
    <source>
        <dbReference type="SAM" id="SignalP"/>
    </source>
</evidence>
<organism evidence="2 3">
    <name type="scientific">Mesorhizobium waimense</name>
    <dbReference type="NCBI Taxonomy" id="1300307"/>
    <lineage>
        <taxon>Bacteria</taxon>
        <taxon>Pseudomonadati</taxon>
        <taxon>Pseudomonadota</taxon>
        <taxon>Alphaproteobacteria</taxon>
        <taxon>Hyphomicrobiales</taxon>
        <taxon>Phyllobacteriaceae</taxon>
        <taxon>Mesorhizobium</taxon>
    </lineage>
</organism>
<dbReference type="RefSeq" id="WP_120014550.1">
    <property type="nucleotide sequence ID" value="NZ_QZWZ01000008.1"/>
</dbReference>
<protein>
    <submittedName>
        <fullName evidence="2">Uncharacterized protein</fullName>
    </submittedName>
</protein>
<name>A0A3A5KWA4_9HYPH</name>
<evidence type="ECO:0000313" key="3">
    <source>
        <dbReference type="Proteomes" id="UP000272706"/>
    </source>
</evidence>
<feature type="signal peptide" evidence="1">
    <location>
        <begin position="1"/>
        <end position="20"/>
    </location>
</feature>
<sequence length="197" mass="21188">MRASLLAPLALAGLCQAAHADGIASVYTDLDWKKDCVTYAKAEEGEGDWANLACSGYRGYPVLVAYDDARESLYYGFPSDDMTSVWESFSGFNSAGPKIEWRIETTGDIAIPFAVIHRRSIGNPEDDNKPTEVLVVAKVAQPEAHDGCTVGLVLATGNPQANDQARKLADDKAKSFACGKDKRVVIGDAPDFGRVDN</sequence>
<keyword evidence="3" id="KW-1185">Reference proteome</keyword>
<gene>
    <name evidence="2" type="ORF">D3227_12185</name>
</gene>
<dbReference type="OrthoDB" id="7427667at2"/>
<reference evidence="2 3" key="1">
    <citation type="submission" date="2018-09" db="EMBL/GenBank/DDBJ databases">
        <title>Mesorhizobium carmichaelinearum sp. nov. isolated from Carmichaelinea spp. root nodules in New Zealand.</title>
        <authorList>
            <person name="De Meyer S.E."/>
        </authorList>
    </citation>
    <scope>NUCLEOTIDE SEQUENCE [LARGE SCALE GENOMIC DNA]</scope>
    <source>
        <strain evidence="2 3">ICMP19557</strain>
    </source>
</reference>
<evidence type="ECO:0000313" key="2">
    <source>
        <dbReference type="EMBL" id="RJT39775.1"/>
    </source>
</evidence>
<feature type="chain" id="PRO_5017222927" evidence="1">
    <location>
        <begin position="21"/>
        <end position="197"/>
    </location>
</feature>
<dbReference type="AlphaFoldDB" id="A0A3A5KWA4"/>
<accession>A0A3A5KWA4</accession>
<comment type="caution">
    <text evidence="2">The sequence shown here is derived from an EMBL/GenBank/DDBJ whole genome shotgun (WGS) entry which is preliminary data.</text>
</comment>
<dbReference type="EMBL" id="QZWZ01000008">
    <property type="protein sequence ID" value="RJT39775.1"/>
    <property type="molecule type" value="Genomic_DNA"/>
</dbReference>
<dbReference type="Proteomes" id="UP000272706">
    <property type="component" value="Unassembled WGS sequence"/>
</dbReference>